<feature type="region of interest" description="DNA-binding and helicase activity, interacts with RecC" evidence="15">
    <location>
        <begin position="1"/>
        <end position="889"/>
    </location>
</feature>
<proteinExistence type="inferred from homology"/>
<dbReference type="GO" id="GO:0005524">
    <property type="term" value="F:ATP binding"/>
    <property type="evidence" value="ECO:0007669"/>
    <property type="project" value="UniProtKB-UniRule"/>
</dbReference>
<keyword evidence="7 15" id="KW-0269">Exonuclease</keyword>
<feature type="binding site" evidence="16">
    <location>
        <begin position="22"/>
        <end position="29"/>
    </location>
    <ligand>
        <name>ATP</name>
        <dbReference type="ChEBI" id="CHEBI:30616"/>
    </ligand>
</feature>
<evidence type="ECO:0000256" key="3">
    <source>
        <dbReference type="ARBA" id="ARBA00022741"/>
    </source>
</evidence>
<dbReference type="Gene3D" id="1.10.3170.10">
    <property type="entry name" value="Recbcd, chain B, domain 2"/>
    <property type="match status" value="1"/>
</dbReference>
<feature type="binding site" evidence="15">
    <location>
        <position position="1084"/>
    </location>
    <ligand>
        <name>Mg(2+)</name>
        <dbReference type="ChEBI" id="CHEBI:18420"/>
    </ligand>
</feature>
<sequence>MMKKFNVLDRQMILHQHYLLEASAGTGKTFSIQNIVVRLLIESQHGAEPLPLNKILVVTFTRAATRDLRLRIRSNIEQALHSLNEWINSKTIAGTTPDYLKAFMEDGEECVQKAKKRLQQALFGFDQAQIFTIHSFCSRMLKQYAMESDMGFHAMYGEETLPQSEILAVIRDFFRTEVRLESYSPAQLDIVLKEDPDQKKLLRTIKSGYDFEELPTFRQLYLQFVAIMYELKQIYPLQSLEMLADFQAQSASYRNYKSGETKAETLAKVARFAALFDQEEWTTEDFDKLIQDDLVWTMALDPKLLKSRKVASDALHYPTLTQELKQRLEPLVLQAGSFPVLLTRLARDCQKLLRRYQREEEKLSPDDLLRKMDWALDQAHFLEQIQLTYQAAIIDEFQDTDPIQWQIFRRLFIPDERVWTGYLYLVGDPKQSIYSFRQADIYTYLAAAQALGEHHCYSLDVNYRSQPHLVNALNALFSSENTPRLIPLPKKDFYLPYQPVFTSPSNQDRHFQDEKGAVHFFIGDGSAFKRPKWQDLEDKVFFPFIVQEIRRLQEQKGFAFRQFAVLVRDRHQALRLAEYFDAQQVPYLNQRGTSLAESTALTSLIDLIRAILHPHDRGAIRTALGTPLLGWNHAELKTDDYLEPILAVIQRLRQSLAEKGFAFFFQEFLQSSWRMDGISVLEHLLSKEGGLEFYHDLQQIADIAIDHRYREWNGPEGLIPFLDKFQLWQENDDERVKRFQDPSKDGVKILTLHFSKGLEFDIVFALGLAQRSGMRNELIPIEKEGQLLLTPLVEECEEHHRFCEETDAEKMRQLYVAMTRAKYQLYIPISLHFPTDRLAFGDASPIDLFLGRLWQPACSYGELYERIKQFNGKIFLEFIQEVGSKHHISYSIHEEISLAAIPKQANTCIDLKQPSPVEVVAPELIMASFSSLNHPSITTKRLLKAPPHDFNHPIKDVHTLPASSDTGVFIHQLLEKLSFGDFYSLKNSQEALPLVRPLIQRAAFKDWESVLADLAFNVMHADLGIHTTPFCLAELEPWQHYREMSFLFPYESSLALEGLMEVDGLIKGIVDLIFVHQKRYYIIDWKSNWLGNSPEDYHQSHLHEAMVEHGYLIQAKIYTEALKRYLSLVEPRPFEACFGGTLYLFLRGMQAGKQTGIYTIAP</sequence>
<evidence type="ECO:0000256" key="1">
    <source>
        <dbReference type="ARBA" id="ARBA00022722"/>
    </source>
</evidence>
<dbReference type="GO" id="GO:0000724">
    <property type="term" value="P:double-strand break repair via homologous recombination"/>
    <property type="evidence" value="ECO:0007669"/>
    <property type="project" value="UniProtKB-UniRule"/>
</dbReference>
<dbReference type="EMBL" id="LN879502">
    <property type="protein sequence ID" value="CUI17998.1"/>
    <property type="molecule type" value="Genomic_DNA"/>
</dbReference>
<keyword evidence="6 15" id="KW-0347">Helicase</keyword>
<dbReference type="GO" id="GO:0000287">
    <property type="term" value="F:magnesium ion binding"/>
    <property type="evidence" value="ECO:0007669"/>
    <property type="project" value="UniProtKB-UniRule"/>
</dbReference>
<keyword evidence="4 15" id="KW-0227">DNA damage</keyword>
<comment type="domain">
    <text evidence="15">The C-terminal domain has nuclease activity and interacts with RecD. It interacts with RecA, facilitating its loading onto ssDNA.</text>
</comment>
<keyword evidence="3 15" id="KW-0547">Nucleotide-binding</keyword>
<feature type="binding site" evidence="15">
    <location>
        <position position="971"/>
    </location>
    <ligand>
        <name>Mg(2+)</name>
        <dbReference type="ChEBI" id="CHEBI:18420"/>
    </ligand>
</feature>
<evidence type="ECO:0000256" key="6">
    <source>
        <dbReference type="ARBA" id="ARBA00022806"/>
    </source>
</evidence>
<dbReference type="PANTHER" id="PTHR11070">
    <property type="entry name" value="UVRD / RECB / PCRA DNA HELICASE FAMILY MEMBER"/>
    <property type="match status" value="1"/>
</dbReference>
<dbReference type="InParanoid" id="A0A0U5JEQ8"/>
<comment type="subunit">
    <text evidence="15">Heterotrimer of RecB, RecC and RecD. All subunits contribute to DNA-binding. Interacts with RecA.</text>
</comment>
<dbReference type="KEGG" id="pnl:PNK_2403"/>
<evidence type="ECO:0000256" key="12">
    <source>
        <dbReference type="ARBA" id="ARBA00023235"/>
    </source>
</evidence>
<comment type="catalytic activity">
    <reaction evidence="14 15">
        <text>ATP + H2O = ADP + phosphate + H(+)</text>
        <dbReference type="Rhea" id="RHEA:13065"/>
        <dbReference type="ChEBI" id="CHEBI:15377"/>
        <dbReference type="ChEBI" id="CHEBI:15378"/>
        <dbReference type="ChEBI" id="CHEBI:30616"/>
        <dbReference type="ChEBI" id="CHEBI:43474"/>
        <dbReference type="ChEBI" id="CHEBI:456216"/>
        <dbReference type="EC" id="5.6.2.4"/>
    </reaction>
</comment>
<dbReference type="EC" id="3.1.11.5" evidence="15"/>
<evidence type="ECO:0000256" key="13">
    <source>
        <dbReference type="ARBA" id="ARBA00034617"/>
    </source>
</evidence>
<dbReference type="GO" id="GO:0005829">
    <property type="term" value="C:cytosol"/>
    <property type="evidence" value="ECO:0007669"/>
    <property type="project" value="TreeGrafter"/>
</dbReference>
<keyword evidence="11 15" id="KW-0234">DNA repair</keyword>
<evidence type="ECO:0000256" key="2">
    <source>
        <dbReference type="ARBA" id="ARBA00022723"/>
    </source>
</evidence>
<dbReference type="RefSeq" id="WP_079992925.1">
    <property type="nucleotide sequence ID" value="NZ_LN879502.1"/>
</dbReference>
<dbReference type="InterPro" id="IPR011604">
    <property type="entry name" value="PDDEXK-like_dom_sf"/>
</dbReference>
<dbReference type="InterPro" id="IPR038726">
    <property type="entry name" value="PDDEXK_AddAB-type"/>
</dbReference>
<feature type="domain" description="UvrD-like helicase C-terminal" evidence="18">
    <location>
        <begin position="499"/>
        <end position="757"/>
    </location>
</feature>
<dbReference type="InterPro" id="IPR014016">
    <property type="entry name" value="UvrD-like_ATP-bd"/>
</dbReference>
<keyword evidence="10 15" id="KW-0238">DNA-binding</keyword>
<dbReference type="InterPro" id="IPR027417">
    <property type="entry name" value="P-loop_NTPase"/>
</dbReference>
<keyword evidence="20" id="KW-1185">Reference proteome</keyword>
<dbReference type="STRING" id="389348.PNK_2403"/>
<dbReference type="InterPro" id="IPR011335">
    <property type="entry name" value="Restrct_endonuc-II-like"/>
</dbReference>
<evidence type="ECO:0000256" key="16">
    <source>
        <dbReference type="PROSITE-ProRule" id="PRU00560"/>
    </source>
</evidence>
<dbReference type="PATRIC" id="fig|389348.3.peg.2694"/>
<dbReference type="EC" id="5.6.2.4" evidence="15"/>
<evidence type="ECO:0000313" key="20">
    <source>
        <dbReference type="Proteomes" id="UP000069902"/>
    </source>
</evidence>
<dbReference type="CDD" id="cd22352">
    <property type="entry name" value="RecB_C-like"/>
    <property type="match status" value="1"/>
</dbReference>
<evidence type="ECO:0000256" key="8">
    <source>
        <dbReference type="ARBA" id="ARBA00022840"/>
    </source>
</evidence>
<comment type="domain">
    <text evidence="15">The N-terminal DNA-binding domain is a ssDNA-dependent ATPase and has ATP-dependent 3'-5' helicase function. This domain interacts with RecC.</text>
</comment>
<dbReference type="AlphaFoldDB" id="A0A0U5JEQ8"/>
<evidence type="ECO:0000256" key="4">
    <source>
        <dbReference type="ARBA" id="ARBA00022763"/>
    </source>
</evidence>
<keyword evidence="9 15" id="KW-0460">Magnesium</keyword>
<keyword evidence="12 15" id="KW-0413">Isomerase</keyword>
<dbReference type="GO" id="GO:0003677">
    <property type="term" value="F:DNA binding"/>
    <property type="evidence" value="ECO:0007669"/>
    <property type="project" value="UniProtKB-UniRule"/>
</dbReference>
<organism evidence="19 20">
    <name type="scientific">Candidatus Protochlamydia naegleriophila</name>
    <dbReference type="NCBI Taxonomy" id="389348"/>
    <lineage>
        <taxon>Bacteria</taxon>
        <taxon>Pseudomonadati</taxon>
        <taxon>Chlamydiota</taxon>
        <taxon>Chlamydiia</taxon>
        <taxon>Parachlamydiales</taxon>
        <taxon>Parachlamydiaceae</taxon>
        <taxon>Candidatus Protochlamydia</taxon>
    </lineage>
</organism>
<evidence type="ECO:0000256" key="15">
    <source>
        <dbReference type="HAMAP-Rule" id="MF_01485"/>
    </source>
</evidence>
<protein>
    <recommendedName>
        <fullName evidence="15">RecBCD enzyme subunit RecB</fullName>
        <ecNumber evidence="15">3.1.11.5</ecNumber>
        <ecNumber evidence="15">5.6.2.4</ecNumber>
    </recommendedName>
    <alternativeName>
        <fullName evidence="15">DNA 3'-5' helicase subunit RecB</fullName>
    </alternativeName>
    <alternativeName>
        <fullName evidence="15">Exonuclease V subunit RecB</fullName>
        <shortName evidence="15">ExoV subunit RecB</shortName>
    </alternativeName>
    <alternativeName>
        <fullName evidence="15">Helicase/nuclease RecBCD subunit RecB</fullName>
    </alternativeName>
</protein>
<feature type="binding site" evidence="15">
    <location>
        <position position="1071"/>
    </location>
    <ligand>
        <name>Mg(2+)</name>
        <dbReference type="ChEBI" id="CHEBI:18420"/>
    </ligand>
</feature>
<dbReference type="Gene3D" id="3.90.320.10">
    <property type="match status" value="1"/>
</dbReference>
<dbReference type="PROSITE" id="PS51217">
    <property type="entry name" value="UVRD_HELICASE_CTER"/>
    <property type="match status" value="1"/>
</dbReference>
<dbReference type="GO" id="GO:0008854">
    <property type="term" value="F:exodeoxyribonuclease V activity"/>
    <property type="evidence" value="ECO:0007669"/>
    <property type="project" value="UniProtKB-EC"/>
</dbReference>
<dbReference type="SUPFAM" id="SSF52540">
    <property type="entry name" value="P-loop containing nucleoside triphosphate hydrolases"/>
    <property type="match status" value="1"/>
</dbReference>
<dbReference type="InterPro" id="IPR000212">
    <property type="entry name" value="DNA_helicase_UvrD/REP"/>
</dbReference>
<dbReference type="Pfam" id="PF13361">
    <property type="entry name" value="UvrD_C"/>
    <property type="match status" value="2"/>
</dbReference>
<evidence type="ECO:0000259" key="17">
    <source>
        <dbReference type="PROSITE" id="PS51198"/>
    </source>
</evidence>
<comment type="catalytic activity">
    <reaction evidence="15">
        <text>Exonucleolytic cleavage (in the presence of ATP) in either 5'- to 3'- or 3'- to 5'-direction to yield 5'-phosphooligonucleotides.</text>
        <dbReference type="EC" id="3.1.11.5"/>
    </reaction>
</comment>
<keyword evidence="2 15" id="KW-0479">Metal-binding</keyword>
<dbReference type="FunCoup" id="A0A0U5JEQ8">
    <property type="interactions" value="72"/>
</dbReference>
<reference evidence="20" key="1">
    <citation type="submission" date="2015-09" db="EMBL/GenBank/DDBJ databases">
        <authorList>
            <person name="Bertelli C."/>
        </authorList>
    </citation>
    <scope>NUCLEOTIDE SEQUENCE [LARGE SCALE GENOMIC DNA]</scope>
    <source>
        <strain evidence="20">KNic</strain>
    </source>
</reference>
<evidence type="ECO:0000256" key="9">
    <source>
        <dbReference type="ARBA" id="ARBA00022842"/>
    </source>
</evidence>
<dbReference type="Gene3D" id="1.10.486.10">
    <property type="entry name" value="PCRA, domain 4"/>
    <property type="match status" value="1"/>
</dbReference>
<dbReference type="Gene3D" id="3.40.50.300">
    <property type="entry name" value="P-loop containing nucleotide triphosphate hydrolases"/>
    <property type="match status" value="3"/>
</dbReference>
<dbReference type="Pfam" id="PF00580">
    <property type="entry name" value="UvrD-helicase"/>
    <property type="match status" value="1"/>
</dbReference>
<dbReference type="GO" id="GO:0009338">
    <property type="term" value="C:exodeoxyribonuclease V complex"/>
    <property type="evidence" value="ECO:0007669"/>
    <property type="project" value="TreeGrafter"/>
</dbReference>
<keyword evidence="1 15" id="KW-0540">Nuclease</keyword>
<dbReference type="SUPFAM" id="SSF52980">
    <property type="entry name" value="Restriction endonuclease-like"/>
    <property type="match status" value="1"/>
</dbReference>
<dbReference type="PANTHER" id="PTHR11070:SF23">
    <property type="entry name" value="RECBCD ENZYME SUBUNIT RECB"/>
    <property type="match status" value="1"/>
</dbReference>
<feature type="domain" description="UvrD-like helicase ATP-binding" evidence="17">
    <location>
        <begin position="1"/>
        <end position="466"/>
    </location>
</feature>
<evidence type="ECO:0000259" key="18">
    <source>
        <dbReference type="PROSITE" id="PS51217"/>
    </source>
</evidence>
<dbReference type="Proteomes" id="UP000069902">
    <property type="component" value="Chromosome cPNK"/>
</dbReference>
<evidence type="ECO:0000256" key="5">
    <source>
        <dbReference type="ARBA" id="ARBA00022801"/>
    </source>
</evidence>
<dbReference type="GO" id="GO:0043138">
    <property type="term" value="F:3'-5' DNA helicase activity"/>
    <property type="evidence" value="ECO:0007669"/>
    <property type="project" value="UniProtKB-UniRule"/>
</dbReference>
<keyword evidence="8 15" id="KW-0067">ATP-binding</keyword>
<name>A0A0U5JEQ8_9BACT</name>
<dbReference type="InterPro" id="IPR014017">
    <property type="entry name" value="DNA_helicase_UvrD-like_C"/>
</dbReference>
<keyword evidence="5 15" id="KW-0378">Hydrolase</keyword>
<comment type="catalytic activity">
    <reaction evidence="13 15">
        <text>Couples ATP hydrolysis with the unwinding of duplex DNA by translocating in the 3'-5' direction.</text>
        <dbReference type="EC" id="5.6.2.4"/>
    </reaction>
</comment>
<evidence type="ECO:0000256" key="14">
    <source>
        <dbReference type="ARBA" id="ARBA00048988"/>
    </source>
</evidence>
<comment type="miscellaneous">
    <text evidence="15">In the RecBCD complex, RecB has a slow 3'-5' helicase, an exonuclease activity and loads RecA onto ssDNA, RecD has a fast 5'-3' helicase activity, while RecC stimulates the ATPase and processivity of the RecB helicase and contributes to recognition of the Chi site.</text>
</comment>
<feature type="region of interest" description="Nuclease activity, interacts with RecD and RecA" evidence="15">
    <location>
        <begin position="923"/>
        <end position="1162"/>
    </location>
</feature>
<accession>A0A0U5JEQ8</accession>
<comment type="function">
    <text evidence="15">A helicase/nuclease that prepares dsDNA breaks (DSB) for recombinational DNA repair. Binds to DSBs and unwinds DNA via a highly rapid and processive ATP-dependent bidirectional helicase activity. Unwinds dsDNA until it encounters a Chi (crossover hotspot instigator) sequence from the 3' direction. Cuts ssDNA a few nucleotides 3' to the Chi site. The properties and activities of the enzyme are changed at Chi. The Chi-altered holoenzyme produces a long 3'-ssDNA overhang and facilitates RecA-binding to the ssDNA for homologous DNA recombination and repair. Holoenzyme degrades any linearized DNA that is unable to undergo homologous recombination. In the holoenzyme this subunit contributes ATPase, 3'-5' helicase, exonuclease activity and loads RecA onto ssDNA.</text>
</comment>
<dbReference type="InterPro" id="IPR004586">
    <property type="entry name" value="RecB"/>
</dbReference>
<evidence type="ECO:0000313" key="19">
    <source>
        <dbReference type="EMBL" id="CUI17998.1"/>
    </source>
</evidence>
<evidence type="ECO:0000256" key="11">
    <source>
        <dbReference type="ARBA" id="ARBA00023204"/>
    </source>
</evidence>
<evidence type="ECO:0000256" key="7">
    <source>
        <dbReference type="ARBA" id="ARBA00022839"/>
    </source>
</evidence>
<dbReference type="Pfam" id="PF12705">
    <property type="entry name" value="PDDEXK_1"/>
    <property type="match status" value="1"/>
</dbReference>
<comment type="similarity">
    <text evidence="15">Belongs to the helicase family. UvrD subfamily.</text>
</comment>
<gene>
    <name evidence="15 19" type="primary">recB</name>
    <name evidence="19" type="ORF">PNK_2403</name>
</gene>
<comment type="cofactor">
    <cofactor evidence="15">
        <name>Mg(2+)</name>
        <dbReference type="ChEBI" id="CHEBI:18420"/>
    </cofactor>
    <text evidence="15">Binds 1 Mg(2+) ion per subunit.</text>
</comment>
<dbReference type="PROSITE" id="PS51198">
    <property type="entry name" value="UVRD_HELICASE_ATP_BIND"/>
    <property type="match status" value="1"/>
</dbReference>
<evidence type="ECO:0000256" key="10">
    <source>
        <dbReference type="ARBA" id="ARBA00023125"/>
    </source>
</evidence>
<feature type="active site" description="For nuclease activity" evidence="15">
    <location>
        <position position="1084"/>
    </location>
</feature>
<dbReference type="HAMAP" id="MF_01485">
    <property type="entry name" value="RecB"/>
    <property type="match status" value="1"/>
</dbReference>